<keyword evidence="2" id="KW-1185">Reference proteome</keyword>
<organism evidence="1 2">
    <name type="scientific">Phytophthora lilii</name>
    <dbReference type="NCBI Taxonomy" id="2077276"/>
    <lineage>
        <taxon>Eukaryota</taxon>
        <taxon>Sar</taxon>
        <taxon>Stramenopiles</taxon>
        <taxon>Oomycota</taxon>
        <taxon>Peronosporomycetes</taxon>
        <taxon>Peronosporales</taxon>
        <taxon>Peronosporaceae</taxon>
        <taxon>Phytophthora</taxon>
    </lineage>
</organism>
<reference evidence="1" key="1">
    <citation type="submission" date="2023-04" db="EMBL/GenBank/DDBJ databases">
        <title>Phytophthora lilii NBRC 32176.</title>
        <authorList>
            <person name="Ichikawa N."/>
            <person name="Sato H."/>
            <person name="Tonouchi N."/>
        </authorList>
    </citation>
    <scope>NUCLEOTIDE SEQUENCE</scope>
    <source>
        <strain evidence="1">NBRC 32176</strain>
    </source>
</reference>
<sequence>MSIFSRQTLTPMEYLVQHIFGEQDQRLGHEHLDEKCHAFGHPEYLNRVSASHPTAYTLAAALSRDGFIKAESSCSWCVEETRFDALKAYLESAFGPDGVVMERQNDFCRFKVRGPPTAVQDVRLGGKCQDPDAHSEYSVSQMTLEQIFNSFASQQEEEP</sequence>
<comment type="caution">
    <text evidence="1">The sequence shown here is derived from an EMBL/GenBank/DDBJ whole genome shotgun (WGS) entry which is preliminary data.</text>
</comment>
<name>A0A9W6TAY8_9STRA</name>
<proteinExistence type="predicted"/>
<evidence type="ECO:0000313" key="2">
    <source>
        <dbReference type="Proteomes" id="UP001165083"/>
    </source>
</evidence>
<accession>A0A9W6TAY8</accession>
<dbReference type="AlphaFoldDB" id="A0A9W6TAY8"/>
<evidence type="ECO:0000313" key="1">
    <source>
        <dbReference type="EMBL" id="GMF09531.1"/>
    </source>
</evidence>
<dbReference type="EMBL" id="BSXW01000012">
    <property type="protein sequence ID" value="GMF09531.1"/>
    <property type="molecule type" value="Genomic_DNA"/>
</dbReference>
<protein>
    <submittedName>
        <fullName evidence="1">Unnamed protein product</fullName>
    </submittedName>
</protein>
<dbReference type="Proteomes" id="UP001165083">
    <property type="component" value="Unassembled WGS sequence"/>
</dbReference>
<dbReference type="OrthoDB" id="10255969at2759"/>
<gene>
    <name evidence="1" type="ORF">Plil01_000042600</name>
</gene>